<dbReference type="Proteomes" id="UP001458880">
    <property type="component" value="Unassembled WGS sequence"/>
</dbReference>
<dbReference type="EMBL" id="JASPKY010000049">
    <property type="protein sequence ID" value="KAK9745376.1"/>
    <property type="molecule type" value="Genomic_DNA"/>
</dbReference>
<sequence length="75" mass="8156">MGFFDLGFGIGFMARSNIIPPAKGTNANIKKGTWLLANRNWAPPKGETARKVLKDFSWRIGGLGHIGKLVLTGPF</sequence>
<gene>
    <name evidence="1" type="ORF">QE152_g6998</name>
</gene>
<keyword evidence="2" id="KW-1185">Reference proteome</keyword>
<proteinExistence type="predicted"/>
<dbReference type="AlphaFoldDB" id="A0AAW1MGL2"/>
<reference evidence="1 2" key="1">
    <citation type="journal article" date="2024" name="BMC Genomics">
        <title>De novo assembly and annotation of Popillia japonica's genome with initial clues to its potential as an invasive pest.</title>
        <authorList>
            <person name="Cucini C."/>
            <person name="Boschi S."/>
            <person name="Funari R."/>
            <person name="Cardaioli E."/>
            <person name="Iannotti N."/>
            <person name="Marturano G."/>
            <person name="Paoli F."/>
            <person name="Bruttini M."/>
            <person name="Carapelli A."/>
            <person name="Frati F."/>
            <person name="Nardi F."/>
        </authorList>
    </citation>
    <scope>NUCLEOTIDE SEQUENCE [LARGE SCALE GENOMIC DNA]</scope>
    <source>
        <strain evidence="1">DMR45628</strain>
    </source>
</reference>
<comment type="caution">
    <text evidence="1">The sequence shown here is derived from an EMBL/GenBank/DDBJ whole genome shotgun (WGS) entry which is preliminary data.</text>
</comment>
<organism evidence="1 2">
    <name type="scientific">Popillia japonica</name>
    <name type="common">Japanese beetle</name>
    <dbReference type="NCBI Taxonomy" id="7064"/>
    <lineage>
        <taxon>Eukaryota</taxon>
        <taxon>Metazoa</taxon>
        <taxon>Ecdysozoa</taxon>
        <taxon>Arthropoda</taxon>
        <taxon>Hexapoda</taxon>
        <taxon>Insecta</taxon>
        <taxon>Pterygota</taxon>
        <taxon>Neoptera</taxon>
        <taxon>Endopterygota</taxon>
        <taxon>Coleoptera</taxon>
        <taxon>Polyphaga</taxon>
        <taxon>Scarabaeiformia</taxon>
        <taxon>Scarabaeidae</taxon>
        <taxon>Rutelinae</taxon>
        <taxon>Popillia</taxon>
    </lineage>
</organism>
<protein>
    <submittedName>
        <fullName evidence="1">Uncharacterized protein</fullName>
    </submittedName>
</protein>
<evidence type="ECO:0000313" key="2">
    <source>
        <dbReference type="Proteomes" id="UP001458880"/>
    </source>
</evidence>
<evidence type="ECO:0000313" key="1">
    <source>
        <dbReference type="EMBL" id="KAK9745376.1"/>
    </source>
</evidence>
<name>A0AAW1MGL2_POPJA</name>
<accession>A0AAW1MGL2</accession>